<dbReference type="Proteomes" id="UP000751190">
    <property type="component" value="Unassembled WGS sequence"/>
</dbReference>
<dbReference type="Pfam" id="PF00051">
    <property type="entry name" value="Kringle"/>
    <property type="match status" value="1"/>
</dbReference>
<evidence type="ECO:0000256" key="4">
    <source>
        <dbReference type="ARBA" id="ARBA00023180"/>
    </source>
</evidence>
<accession>A0A8J6C9V5</accession>
<keyword evidence="4" id="KW-0325">Glycoprotein</keyword>
<dbReference type="PRINTS" id="PR00018">
    <property type="entry name" value="KRINGLE"/>
</dbReference>
<evidence type="ECO:0000256" key="2">
    <source>
        <dbReference type="ARBA" id="ARBA00022737"/>
    </source>
</evidence>
<dbReference type="Gene3D" id="2.40.20.10">
    <property type="entry name" value="Plasminogen Kringle 4"/>
    <property type="match status" value="1"/>
</dbReference>
<feature type="chain" id="PRO_5035244033" description="Kringle domain-containing protein" evidence="6">
    <location>
        <begin position="19"/>
        <end position="490"/>
    </location>
</feature>
<dbReference type="GO" id="GO:0004175">
    <property type="term" value="F:endopeptidase activity"/>
    <property type="evidence" value="ECO:0007669"/>
    <property type="project" value="TreeGrafter"/>
</dbReference>
<dbReference type="Pfam" id="PF00066">
    <property type="entry name" value="Notch"/>
    <property type="match status" value="2"/>
</dbReference>
<dbReference type="PANTHER" id="PTHR24261">
    <property type="entry name" value="PLASMINOGEN-RELATED"/>
    <property type="match status" value="1"/>
</dbReference>
<evidence type="ECO:0000313" key="10">
    <source>
        <dbReference type="Proteomes" id="UP000751190"/>
    </source>
</evidence>
<organism evidence="9 10">
    <name type="scientific">Diacronema lutheri</name>
    <name type="common">Unicellular marine alga</name>
    <name type="synonym">Monochrysis lutheri</name>
    <dbReference type="NCBI Taxonomy" id="2081491"/>
    <lineage>
        <taxon>Eukaryota</taxon>
        <taxon>Haptista</taxon>
        <taxon>Haptophyta</taxon>
        <taxon>Pavlovophyceae</taxon>
        <taxon>Pavlovales</taxon>
        <taxon>Pavlovaceae</taxon>
        <taxon>Diacronema</taxon>
    </lineage>
</organism>
<dbReference type="PANTHER" id="PTHR24261:SF7">
    <property type="entry name" value="KRINGLE DOMAIN-CONTAINING PROTEIN"/>
    <property type="match status" value="1"/>
</dbReference>
<comment type="caution">
    <text evidence="9">The sequence shown here is derived from an EMBL/GenBank/DDBJ whole genome shotgun (WGS) entry which is preliminary data.</text>
</comment>
<dbReference type="GO" id="GO:0005102">
    <property type="term" value="F:signaling receptor binding"/>
    <property type="evidence" value="ECO:0007669"/>
    <property type="project" value="TreeGrafter"/>
</dbReference>
<evidence type="ECO:0000256" key="6">
    <source>
        <dbReference type="SAM" id="SignalP"/>
    </source>
</evidence>
<dbReference type="AlphaFoldDB" id="A0A8J6C9V5"/>
<feature type="domain" description="LNR" evidence="8">
    <location>
        <begin position="175"/>
        <end position="218"/>
    </location>
</feature>
<keyword evidence="3" id="KW-1015">Disulfide bond</keyword>
<evidence type="ECO:0008006" key="11">
    <source>
        <dbReference type="Google" id="ProtNLM"/>
    </source>
</evidence>
<evidence type="ECO:0000313" key="9">
    <source>
        <dbReference type="EMBL" id="KAG8464934.1"/>
    </source>
</evidence>
<dbReference type="InterPro" id="IPR038178">
    <property type="entry name" value="Kringle_sf"/>
</dbReference>
<gene>
    <name evidence="9" type="ORF">KFE25_012297</name>
</gene>
<dbReference type="Gene3D" id="3.30.300.320">
    <property type="match status" value="1"/>
</dbReference>
<dbReference type="GO" id="GO:0005615">
    <property type="term" value="C:extracellular space"/>
    <property type="evidence" value="ECO:0007669"/>
    <property type="project" value="TreeGrafter"/>
</dbReference>
<dbReference type="InterPro" id="IPR000800">
    <property type="entry name" value="Notch_dom"/>
</dbReference>
<evidence type="ECO:0000256" key="1">
    <source>
        <dbReference type="ARBA" id="ARBA00022572"/>
    </source>
</evidence>
<keyword evidence="5" id="KW-1133">Transmembrane helix</keyword>
<feature type="transmembrane region" description="Helical" evidence="5">
    <location>
        <begin position="454"/>
        <end position="478"/>
    </location>
</feature>
<dbReference type="CDD" id="cd00108">
    <property type="entry name" value="KR"/>
    <property type="match status" value="1"/>
</dbReference>
<keyword evidence="1" id="KW-0420">Kringle</keyword>
<sequence>MARMLAAVCALGLGLAAGQESGEQHLEMGVMRSALVNEDSFQYYSVTIPSKSNAIKVKLIPSYGDPDAYLSFTAPEPDDLTATWVMDDVGAEEQVIKRDAVEFCQYEPCILHISVYGYDESEYMIGVYDASSAGVIEEECAPGCKQDMIADGVCQQACKVSACYDDGGDCEEQNCAPGCDEGWVGDEYCDEACFVEACNWDGGDCSENSGCNTGCLPEYINDGECDSECNVAACGFDGDDCFHRATECFGEADGKDYRGTKNRTKSGKECQAWDAQFPQQHTRTHLNYPDAGLGGHNHCRNPDGEAMPWCYTTDMEVRFEQCDVGQPWQHCKQNEIPLATQQAGAVQCLNPTVPPSGPLPRFEQACGNGESHADVCSRQCCNAAKAAAAYCANDELNYGRHQDYKMKIAFSMLKLGCNSCEAFSDFFSNAHLLDGLGLGSKGMYRFVDSFGFKVLVASFIIMLLMLCVIAASIARYVWQRRQYSMPESAV</sequence>
<dbReference type="OrthoDB" id="272018at2759"/>
<proteinExistence type="predicted"/>
<keyword evidence="6" id="KW-0732">Signal</keyword>
<keyword evidence="10" id="KW-1185">Reference proteome</keyword>
<dbReference type="InterPro" id="IPR013806">
    <property type="entry name" value="Kringle-like"/>
</dbReference>
<reference evidence="9" key="1">
    <citation type="submission" date="2021-05" db="EMBL/GenBank/DDBJ databases">
        <title>The genome of the haptophyte Pavlova lutheri (Diacronema luteri, Pavlovales) - a model for lipid biosynthesis in eukaryotic algae.</title>
        <authorList>
            <person name="Hulatt C.J."/>
            <person name="Posewitz M.C."/>
        </authorList>
    </citation>
    <scope>NUCLEOTIDE SEQUENCE</scope>
    <source>
        <strain evidence="9">NIVA-4/92</strain>
    </source>
</reference>
<evidence type="ECO:0000259" key="8">
    <source>
        <dbReference type="PROSITE" id="PS50258"/>
    </source>
</evidence>
<dbReference type="SMART" id="SM00004">
    <property type="entry name" value="NL"/>
    <property type="match status" value="3"/>
</dbReference>
<protein>
    <recommendedName>
        <fullName evidence="11">Kringle domain-containing protein</fullName>
    </recommendedName>
</protein>
<dbReference type="InterPro" id="IPR000001">
    <property type="entry name" value="Kringle"/>
</dbReference>
<dbReference type="PROSITE" id="PS50258">
    <property type="entry name" value="LNR"/>
    <property type="match status" value="1"/>
</dbReference>
<keyword evidence="5" id="KW-0472">Membrane</keyword>
<feature type="domain" description="Kringle" evidence="7">
    <location>
        <begin position="253"/>
        <end position="331"/>
    </location>
</feature>
<evidence type="ECO:0000256" key="3">
    <source>
        <dbReference type="ARBA" id="ARBA00023157"/>
    </source>
</evidence>
<feature type="signal peptide" evidence="6">
    <location>
        <begin position="1"/>
        <end position="18"/>
    </location>
</feature>
<dbReference type="EMBL" id="JAGTXO010000011">
    <property type="protein sequence ID" value="KAG8464934.1"/>
    <property type="molecule type" value="Genomic_DNA"/>
</dbReference>
<dbReference type="PROSITE" id="PS50070">
    <property type="entry name" value="KRINGLE_2"/>
    <property type="match status" value="1"/>
</dbReference>
<dbReference type="SUPFAM" id="SSF57440">
    <property type="entry name" value="Kringle-like"/>
    <property type="match status" value="1"/>
</dbReference>
<name>A0A8J6C9V5_DIALT</name>
<dbReference type="SMART" id="SM00130">
    <property type="entry name" value="KR"/>
    <property type="match status" value="1"/>
</dbReference>
<evidence type="ECO:0000259" key="7">
    <source>
        <dbReference type="PROSITE" id="PS50070"/>
    </source>
</evidence>
<keyword evidence="2" id="KW-0677">Repeat</keyword>
<dbReference type="InterPro" id="IPR050759">
    <property type="entry name" value="Serine_protease_kringle"/>
</dbReference>
<keyword evidence="5" id="KW-0812">Transmembrane</keyword>
<evidence type="ECO:0000256" key="5">
    <source>
        <dbReference type="SAM" id="Phobius"/>
    </source>
</evidence>